<proteinExistence type="inferred from homology"/>
<dbReference type="KEGG" id="pthv:CE140_02340"/>
<dbReference type="Gene3D" id="1.10.1200.20">
    <property type="entry name" value="Colicin E immunity protein"/>
    <property type="match status" value="1"/>
</dbReference>
<evidence type="ECO:0000313" key="4">
    <source>
        <dbReference type="Proteomes" id="UP000251666"/>
    </source>
</evidence>
<keyword evidence="2" id="KW-0079">Bacteriocin immunity</keyword>
<dbReference type="InterPro" id="IPR000290">
    <property type="entry name" value="Colicin_pyocin"/>
</dbReference>
<name>A0A2Z4ZSS8_9PSED</name>
<dbReference type="InterPro" id="IPR035900">
    <property type="entry name" value="Colicin_E_sf"/>
</dbReference>
<reference evidence="4" key="1">
    <citation type="journal article" date="2021" name="Front. Microbiol.">
        <title>Genomic Analysis of the 1-Aminocyclopropane-1-Carboxylate Deaminase-Producing Pseudomonas thivervalensis SC5 Reveals Its Multifaceted Roles in Soil and in Beneficial Interactions With Plants.</title>
        <authorList>
            <person name="Nascimento F.X."/>
            <person name="Uron P."/>
            <person name="Glick B.R."/>
            <person name="Giachini A."/>
            <person name="Rossi M.J."/>
        </authorList>
    </citation>
    <scope>NUCLEOTIDE SEQUENCE [LARGE SCALE GENOMIC DNA]</scope>
    <source>
        <strain evidence="4">PLM3</strain>
    </source>
</reference>
<dbReference type="Proteomes" id="UP000251666">
    <property type="component" value="Chromosome"/>
</dbReference>
<keyword evidence="4" id="KW-1185">Reference proteome</keyword>
<dbReference type="Pfam" id="PF01320">
    <property type="entry name" value="Colicin_Pyocin"/>
    <property type="match status" value="1"/>
</dbReference>
<comment type="similarity">
    <text evidence="1">Belongs to the colicins ColE2/ColE8/ColE9 and pyocins S1/S2 family.</text>
</comment>
<dbReference type="RefSeq" id="WP_208666297.1">
    <property type="nucleotide sequence ID" value="NZ_CP022201.1"/>
</dbReference>
<dbReference type="EMBL" id="CP022202">
    <property type="protein sequence ID" value="AXA61023.1"/>
    <property type="molecule type" value="Genomic_DNA"/>
</dbReference>
<organism evidence="3 4">
    <name type="scientific">Pseudomonas thivervalensis</name>
    <dbReference type="NCBI Taxonomy" id="86265"/>
    <lineage>
        <taxon>Bacteria</taxon>
        <taxon>Pseudomonadati</taxon>
        <taxon>Pseudomonadota</taxon>
        <taxon>Gammaproteobacteria</taxon>
        <taxon>Pseudomonadales</taxon>
        <taxon>Pseudomonadaceae</taxon>
        <taxon>Pseudomonas</taxon>
    </lineage>
</organism>
<dbReference type="GO" id="GO:0015643">
    <property type="term" value="F:toxic substance binding"/>
    <property type="evidence" value="ECO:0007669"/>
    <property type="project" value="InterPro"/>
</dbReference>
<protein>
    <submittedName>
        <fullName evidence="3">Bacteriocin immunity protein</fullName>
    </submittedName>
</protein>
<sequence>MINLKNSIEDYTEAEFLLFLEEFFDNKTELKGCALSKYWDLLADHFERVTQHPSKSDVIYYPKEGQEDSPAGILKEVKEWRARNNKPGFKPE</sequence>
<evidence type="ECO:0000313" key="3">
    <source>
        <dbReference type="EMBL" id="AXA61023.1"/>
    </source>
</evidence>
<evidence type="ECO:0000256" key="1">
    <source>
        <dbReference type="ARBA" id="ARBA00009346"/>
    </source>
</evidence>
<dbReference type="SUPFAM" id="SSF47345">
    <property type="entry name" value="Colicin E immunity proteins"/>
    <property type="match status" value="1"/>
</dbReference>
<evidence type="ECO:0000256" key="2">
    <source>
        <dbReference type="ARBA" id="ARBA00023025"/>
    </source>
</evidence>
<dbReference type="PRINTS" id="PR01299">
    <property type="entry name" value="PYOCIN"/>
</dbReference>
<gene>
    <name evidence="3" type="ORF">CEQ51_13405</name>
</gene>
<accession>A0A2Z4ZSS8</accession>
<dbReference type="GO" id="GO:0030153">
    <property type="term" value="P:bacteriocin immunity"/>
    <property type="evidence" value="ECO:0007669"/>
    <property type="project" value="UniProtKB-KW"/>
</dbReference>
<dbReference type="CDD" id="cd16363">
    <property type="entry name" value="Col_Im_like"/>
    <property type="match status" value="1"/>
</dbReference>
<dbReference type="AlphaFoldDB" id="A0A2Z4ZSS8"/>